<gene>
    <name evidence="14" type="ORF">DAPPUDRAFT_331814</name>
</gene>
<dbReference type="PANTHER" id="PTHR48006:SF102">
    <property type="entry name" value="LEUCINE-RICH REPEAT-CONTAINING PROTEIN DDB_G0281931-RELATED"/>
    <property type="match status" value="1"/>
</dbReference>
<dbReference type="Gene3D" id="3.30.200.20">
    <property type="entry name" value="Phosphorylase Kinase, domain 1"/>
    <property type="match status" value="1"/>
</dbReference>
<keyword evidence="4" id="KW-0808">Transferase</keyword>
<dbReference type="GO" id="GO:0031663">
    <property type="term" value="P:lipopolysaccharide-mediated signaling pathway"/>
    <property type="evidence" value="ECO:0000318"/>
    <property type="project" value="GO_Central"/>
</dbReference>
<proteinExistence type="inferred from homology"/>
<dbReference type="FunFam" id="3.30.200.20:FF:000572">
    <property type="entry name" value="Interleukin-1 receptor-associated kinase"/>
    <property type="match status" value="1"/>
</dbReference>
<dbReference type="GO" id="GO:0005524">
    <property type="term" value="F:ATP binding"/>
    <property type="evidence" value="ECO:0007669"/>
    <property type="project" value="UniProtKB-UniRule"/>
</dbReference>
<dbReference type="InterPro" id="IPR037924">
    <property type="entry name" value="Pelle_death"/>
</dbReference>
<dbReference type="PROSITE" id="PS50017">
    <property type="entry name" value="DEATH_DOMAIN"/>
    <property type="match status" value="1"/>
</dbReference>
<feature type="binding site" evidence="10">
    <location>
        <position position="281"/>
    </location>
    <ligand>
        <name>ATP</name>
        <dbReference type="ChEBI" id="CHEBI:30616"/>
    </ligand>
</feature>
<dbReference type="SUPFAM" id="SSF56112">
    <property type="entry name" value="Protein kinase-like (PK-like)"/>
    <property type="match status" value="1"/>
</dbReference>
<dbReference type="OrthoDB" id="6381377at2759"/>
<evidence type="ECO:0000256" key="4">
    <source>
        <dbReference type="ARBA" id="ARBA00022679"/>
    </source>
</evidence>
<evidence type="ECO:0000259" key="13">
    <source>
        <dbReference type="PROSITE" id="PS50017"/>
    </source>
</evidence>
<dbReference type="InterPro" id="IPR001245">
    <property type="entry name" value="Ser-Thr/Tyr_kinase_cat_dom"/>
</dbReference>
<dbReference type="Proteomes" id="UP000000305">
    <property type="component" value="Unassembled WGS sequence"/>
</dbReference>
<keyword evidence="15" id="KW-1185">Reference proteome</keyword>
<evidence type="ECO:0000256" key="8">
    <source>
        <dbReference type="ARBA" id="ARBA00047899"/>
    </source>
</evidence>
<accession>E9HNI1</accession>
<keyword evidence="3" id="KW-0723">Serine/threonine-protein kinase</keyword>
<dbReference type="SUPFAM" id="SSF47986">
    <property type="entry name" value="DEATH domain"/>
    <property type="match status" value="1"/>
</dbReference>
<dbReference type="InterPro" id="IPR000488">
    <property type="entry name" value="Death_dom"/>
</dbReference>
<dbReference type="PROSITE" id="PS00107">
    <property type="entry name" value="PROTEIN_KINASE_ATP"/>
    <property type="match status" value="1"/>
</dbReference>
<keyword evidence="5 10" id="KW-0547">Nucleotide-binding</keyword>
<dbReference type="InterPro" id="IPR000719">
    <property type="entry name" value="Prot_kinase_dom"/>
</dbReference>
<dbReference type="KEGG" id="dpx:DAPPUDRAFT_331814"/>
<dbReference type="PhylomeDB" id="E9HNI1"/>
<dbReference type="GO" id="GO:0004674">
    <property type="term" value="F:protein serine/threonine kinase activity"/>
    <property type="evidence" value="ECO:0007669"/>
    <property type="project" value="UniProtKB-KW"/>
</dbReference>
<evidence type="ECO:0000256" key="7">
    <source>
        <dbReference type="ARBA" id="ARBA00022840"/>
    </source>
</evidence>
<evidence type="ECO:0000256" key="3">
    <source>
        <dbReference type="ARBA" id="ARBA00022527"/>
    </source>
</evidence>
<dbReference type="Gene3D" id="1.10.533.10">
    <property type="entry name" value="Death Domain, Fas"/>
    <property type="match status" value="1"/>
</dbReference>
<dbReference type="GO" id="GO:0005737">
    <property type="term" value="C:cytoplasm"/>
    <property type="evidence" value="ECO:0000318"/>
    <property type="project" value="GO_Central"/>
</dbReference>
<dbReference type="AlphaFoldDB" id="E9HNI1"/>
<feature type="compositionally biased region" description="Low complexity" evidence="11">
    <location>
        <begin position="688"/>
        <end position="702"/>
    </location>
</feature>
<sequence>MASASPKPKYIYELPYIPQRDLANILDDNNQWKELGDFMQYNVTRLNEFGRNTQSPTMAMFSDWGQKNHTIVELFVLLSKMQHYRALEILMPYVDERYHVLVRNGELNLSKLLKTELGAAAAPGNYSELSTATLRSPSGAKGSVDSCNFNSPPCERAFPSKLAPFELGQNNPSVSKPISINQSDVTRSENIQASWNTPSPAQPPNPSPQHGPINGILPRRDSESSAFSEASSASAMSNIPPIDEQELSIATNNWNTVSILGKGGFGTVYKGTWKNTQVAIKRMENKGLAGANLIPMQQSMGELRILNAVRHDNILPLYGYSLGGNFPCLVYQFMPNGSLEDRLLCRQGTYPLNWEQRFNIARGTARGLQFLHTMGDKPLIHGDIKSANILLDKNFEPKIGDFGLAREGPQTQYTHIKVSRVLGTRPYLPDEYLRGKKISTKVDTYSFGIVLFELGTGLRAYDSHREHPYLRDQIENSGQTDLRDVKAGQVCVALYQPLMHLGWLCASTKAKDRPEMVKVLQDLDQLASGMEFYAGHSTPRPQLPVPPPTVMSPMRVPSPRLPARDKVVDVFTPTSREKEIQFFPPSPRDKVVPALLPTPVRHVEPSVEHFAATPMIPAPLLEVPSVLPAPLSVMNEPDIIPAFDQLAVSTAVSTGVCSIASGEMPNFNSLLNVESTSQTVDDHQNNNSSSDDSSESSSSETSGEIETNVRHSSNTTAQKKIFFFGPN</sequence>
<dbReference type="InParanoid" id="E9HNI1"/>
<evidence type="ECO:0000313" key="14">
    <source>
        <dbReference type="EMBL" id="EFX66709.1"/>
    </source>
</evidence>
<dbReference type="InterPro" id="IPR011029">
    <property type="entry name" value="DEATH-like_dom_sf"/>
</dbReference>
<dbReference type="FunCoup" id="E9HNI1">
    <property type="interactions" value="1567"/>
</dbReference>
<dbReference type="InterPro" id="IPR008271">
    <property type="entry name" value="Ser/Thr_kinase_AS"/>
</dbReference>
<dbReference type="CDD" id="cd14066">
    <property type="entry name" value="STKc_IRAK"/>
    <property type="match status" value="1"/>
</dbReference>
<dbReference type="GO" id="GO:0005634">
    <property type="term" value="C:nucleus"/>
    <property type="evidence" value="ECO:0000318"/>
    <property type="project" value="GO_Central"/>
</dbReference>
<keyword evidence="7 10" id="KW-0067">ATP-binding</keyword>
<comment type="catalytic activity">
    <reaction evidence="8">
        <text>L-threonyl-[protein] + ATP = O-phospho-L-threonyl-[protein] + ADP + H(+)</text>
        <dbReference type="Rhea" id="RHEA:46608"/>
        <dbReference type="Rhea" id="RHEA-COMP:11060"/>
        <dbReference type="Rhea" id="RHEA-COMP:11605"/>
        <dbReference type="ChEBI" id="CHEBI:15378"/>
        <dbReference type="ChEBI" id="CHEBI:30013"/>
        <dbReference type="ChEBI" id="CHEBI:30616"/>
        <dbReference type="ChEBI" id="CHEBI:61977"/>
        <dbReference type="ChEBI" id="CHEBI:456216"/>
        <dbReference type="EC" id="2.7.11.1"/>
    </reaction>
</comment>
<dbReference type="EMBL" id="GL732696">
    <property type="protein sequence ID" value="EFX66709.1"/>
    <property type="molecule type" value="Genomic_DNA"/>
</dbReference>
<dbReference type="STRING" id="6669.E9HNI1"/>
<evidence type="ECO:0000313" key="15">
    <source>
        <dbReference type="Proteomes" id="UP000000305"/>
    </source>
</evidence>
<dbReference type="GO" id="GO:0035556">
    <property type="term" value="P:intracellular signal transduction"/>
    <property type="evidence" value="ECO:0000318"/>
    <property type="project" value="GO_Central"/>
</dbReference>
<dbReference type="CDD" id="cd08307">
    <property type="entry name" value="Death_Pelle"/>
    <property type="match status" value="1"/>
</dbReference>
<dbReference type="PROSITE" id="PS50011">
    <property type="entry name" value="PROTEIN_KINASE_DOM"/>
    <property type="match status" value="1"/>
</dbReference>
<comment type="similarity">
    <text evidence="1">Belongs to the protein kinase superfamily. TKL Ser/Thr protein kinase family. Pelle subfamily.</text>
</comment>
<evidence type="ECO:0000256" key="9">
    <source>
        <dbReference type="ARBA" id="ARBA00048679"/>
    </source>
</evidence>
<feature type="domain" description="Death" evidence="13">
    <location>
        <begin position="31"/>
        <end position="94"/>
    </location>
</feature>
<evidence type="ECO:0000259" key="12">
    <source>
        <dbReference type="PROSITE" id="PS50011"/>
    </source>
</evidence>
<evidence type="ECO:0000256" key="2">
    <source>
        <dbReference type="ARBA" id="ARBA00012513"/>
    </source>
</evidence>
<dbReference type="PROSITE" id="PS00108">
    <property type="entry name" value="PROTEIN_KINASE_ST"/>
    <property type="match status" value="1"/>
</dbReference>
<dbReference type="GO" id="GO:0019221">
    <property type="term" value="P:cytokine-mediated signaling pathway"/>
    <property type="evidence" value="ECO:0000318"/>
    <property type="project" value="GO_Central"/>
</dbReference>
<feature type="region of interest" description="Disordered" evidence="11">
    <location>
        <begin position="193"/>
        <end position="238"/>
    </location>
</feature>
<dbReference type="SMART" id="SM00220">
    <property type="entry name" value="S_TKc"/>
    <property type="match status" value="1"/>
</dbReference>
<dbReference type="GO" id="GO:0045087">
    <property type="term" value="P:innate immune response"/>
    <property type="evidence" value="ECO:0007669"/>
    <property type="project" value="UniProtKB-ARBA"/>
</dbReference>
<feature type="region of interest" description="Disordered" evidence="11">
    <location>
        <begin position="676"/>
        <end position="727"/>
    </location>
</feature>
<reference evidence="14 15" key="1">
    <citation type="journal article" date="2011" name="Science">
        <title>The ecoresponsive genome of Daphnia pulex.</title>
        <authorList>
            <person name="Colbourne J.K."/>
            <person name="Pfrender M.E."/>
            <person name="Gilbert D."/>
            <person name="Thomas W.K."/>
            <person name="Tucker A."/>
            <person name="Oakley T.H."/>
            <person name="Tokishita S."/>
            <person name="Aerts A."/>
            <person name="Arnold G.J."/>
            <person name="Basu M.K."/>
            <person name="Bauer D.J."/>
            <person name="Caceres C.E."/>
            <person name="Carmel L."/>
            <person name="Casola C."/>
            <person name="Choi J.H."/>
            <person name="Detter J.C."/>
            <person name="Dong Q."/>
            <person name="Dusheyko S."/>
            <person name="Eads B.D."/>
            <person name="Frohlich T."/>
            <person name="Geiler-Samerotte K.A."/>
            <person name="Gerlach D."/>
            <person name="Hatcher P."/>
            <person name="Jogdeo S."/>
            <person name="Krijgsveld J."/>
            <person name="Kriventseva E.V."/>
            <person name="Kultz D."/>
            <person name="Laforsch C."/>
            <person name="Lindquist E."/>
            <person name="Lopez J."/>
            <person name="Manak J.R."/>
            <person name="Muller J."/>
            <person name="Pangilinan J."/>
            <person name="Patwardhan R.P."/>
            <person name="Pitluck S."/>
            <person name="Pritham E.J."/>
            <person name="Rechtsteiner A."/>
            <person name="Rho M."/>
            <person name="Rogozin I.B."/>
            <person name="Sakarya O."/>
            <person name="Salamov A."/>
            <person name="Schaack S."/>
            <person name="Shapiro H."/>
            <person name="Shiga Y."/>
            <person name="Skalitzky C."/>
            <person name="Smith Z."/>
            <person name="Souvorov A."/>
            <person name="Sung W."/>
            <person name="Tang Z."/>
            <person name="Tsuchiya D."/>
            <person name="Tu H."/>
            <person name="Vos H."/>
            <person name="Wang M."/>
            <person name="Wolf Y.I."/>
            <person name="Yamagata H."/>
            <person name="Yamada T."/>
            <person name="Ye Y."/>
            <person name="Shaw J.R."/>
            <person name="Andrews J."/>
            <person name="Crease T.J."/>
            <person name="Tang H."/>
            <person name="Lucas S.M."/>
            <person name="Robertson H.M."/>
            <person name="Bork P."/>
            <person name="Koonin E.V."/>
            <person name="Zdobnov E.M."/>
            <person name="Grigoriev I.V."/>
            <person name="Lynch M."/>
            <person name="Boore J.L."/>
        </authorList>
    </citation>
    <scope>NUCLEOTIDE SEQUENCE [LARGE SCALE GENOMIC DNA]</scope>
</reference>
<evidence type="ECO:0000256" key="5">
    <source>
        <dbReference type="ARBA" id="ARBA00022741"/>
    </source>
</evidence>
<dbReference type="EC" id="2.7.11.1" evidence="2"/>
<dbReference type="GO" id="GO:0008063">
    <property type="term" value="P:Toll signaling pathway"/>
    <property type="evidence" value="ECO:0000318"/>
    <property type="project" value="GO_Central"/>
</dbReference>
<dbReference type="FunFam" id="1.10.510.10:FF:000754">
    <property type="entry name" value="Interleukin-1 receptor-associated kinase"/>
    <property type="match status" value="1"/>
</dbReference>
<feature type="compositionally biased region" description="Pro residues" evidence="11">
    <location>
        <begin position="200"/>
        <end position="209"/>
    </location>
</feature>
<feature type="compositionally biased region" description="Low complexity" evidence="11">
    <location>
        <begin position="224"/>
        <end position="237"/>
    </location>
</feature>
<dbReference type="InterPro" id="IPR011009">
    <property type="entry name" value="Kinase-like_dom_sf"/>
</dbReference>
<dbReference type="OMA" id="TENNGLM"/>
<protein>
    <recommendedName>
        <fullName evidence="2">non-specific serine/threonine protein kinase</fullName>
        <ecNumber evidence="2">2.7.11.1</ecNumber>
    </recommendedName>
</protein>
<name>E9HNI1_DAPPU</name>
<evidence type="ECO:0000256" key="11">
    <source>
        <dbReference type="SAM" id="MobiDB-lite"/>
    </source>
</evidence>
<dbReference type="Pfam" id="PF00531">
    <property type="entry name" value="Death"/>
    <property type="match status" value="1"/>
</dbReference>
<evidence type="ECO:0000256" key="10">
    <source>
        <dbReference type="PROSITE-ProRule" id="PRU10141"/>
    </source>
</evidence>
<dbReference type="InterPro" id="IPR051824">
    <property type="entry name" value="LRR_Rcpt-Like_S/T_Kinase"/>
</dbReference>
<keyword evidence="6" id="KW-0418">Kinase</keyword>
<dbReference type="Gene3D" id="1.10.510.10">
    <property type="entry name" value="Transferase(Phosphotransferase) domain 1"/>
    <property type="match status" value="1"/>
</dbReference>
<comment type="catalytic activity">
    <reaction evidence="9">
        <text>L-seryl-[protein] + ATP = O-phospho-L-seryl-[protein] + ADP + H(+)</text>
        <dbReference type="Rhea" id="RHEA:17989"/>
        <dbReference type="Rhea" id="RHEA-COMP:9863"/>
        <dbReference type="Rhea" id="RHEA-COMP:11604"/>
        <dbReference type="ChEBI" id="CHEBI:15378"/>
        <dbReference type="ChEBI" id="CHEBI:29999"/>
        <dbReference type="ChEBI" id="CHEBI:30616"/>
        <dbReference type="ChEBI" id="CHEBI:83421"/>
        <dbReference type="ChEBI" id="CHEBI:456216"/>
        <dbReference type="EC" id="2.7.11.1"/>
    </reaction>
</comment>
<feature type="domain" description="Protein kinase" evidence="12">
    <location>
        <begin position="254"/>
        <end position="533"/>
    </location>
</feature>
<dbReference type="GO" id="GO:0005886">
    <property type="term" value="C:plasma membrane"/>
    <property type="evidence" value="ECO:0000318"/>
    <property type="project" value="GO_Central"/>
</dbReference>
<dbReference type="InterPro" id="IPR017441">
    <property type="entry name" value="Protein_kinase_ATP_BS"/>
</dbReference>
<evidence type="ECO:0000256" key="6">
    <source>
        <dbReference type="ARBA" id="ARBA00022777"/>
    </source>
</evidence>
<dbReference type="eggNOG" id="KOG1187">
    <property type="taxonomic scope" value="Eukaryota"/>
</dbReference>
<dbReference type="PANTHER" id="PTHR48006">
    <property type="entry name" value="LEUCINE-RICH REPEAT-CONTAINING PROTEIN DDB_G0281931-RELATED"/>
    <property type="match status" value="1"/>
</dbReference>
<evidence type="ECO:0000256" key="1">
    <source>
        <dbReference type="ARBA" id="ARBA00008718"/>
    </source>
</evidence>
<dbReference type="Pfam" id="PF07714">
    <property type="entry name" value="PK_Tyr_Ser-Thr"/>
    <property type="match status" value="1"/>
</dbReference>
<dbReference type="FunFam" id="1.10.533.10:FF:000094">
    <property type="entry name" value="Interleukin-1 receptor-associated kinase"/>
    <property type="match status" value="1"/>
</dbReference>
<organism evidence="14 15">
    <name type="scientific">Daphnia pulex</name>
    <name type="common">Water flea</name>
    <dbReference type="NCBI Taxonomy" id="6669"/>
    <lineage>
        <taxon>Eukaryota</taxon>
        <taxon>Metazoa</taxon>
        <taxon>Ecdysozoa</taxon>
        <taxon>Arthropoda</taxon>
        <taxon>Crustacea</taxon>
        <taxon>Branchiopoda</taxon>
        <taxon>Diplostraca</taxon>
        <taxon>Cladocera</taxon>
        <taxon>Anomopoda</taxon>
        <taxon>Daphniidae</taxon>
        <taxon>Daphnia</taxon>
    </lineage>
</organism>
<dbReference type="HOGENOM" id="CLU_000288_21_15_1"/>